<gene>
    <name evidence="3" type="ORF">Cni_G07112</name>
</gene>
<keyword evidence="2" id="KW-0812">Transmembrane</keyword>
<proteinExistence type="predicted"/>
<dbReference type="AlphaFoldDB" id="A0AAQ3JY75"/>
<dbReference type="Pfam" id="PF22978">
    <property type="entry name" value="HAD_Pex22"/>
    <property type="match status" value="1"/>
</dbReference>
<evidence type="ECO:0000256" key="2">
    <source>
        <dbReference type="SAM" id="Phobius"/>
    </source>
</evidence>
<feature type="region of interest" description="Disordered" evidence="1">
    <location>
        <begin position="86"/>
        <end position="115"/>
    </location>
</feature>
<keyword evidence="2" id="KW-1133">Transmembrane helix</keyword>
<keyword evidence="2" id="KW-0472">Membrane</keyword>
<keyword evidence="4" id="KW-1185">Reference proteome</keyword>
<dbReference type="Proteomes" id="UP001327560">
    <property type="component" value="Chromosome 2"/>
</dbReference>
<evidence type="ECO:0000313" key="3">
    <source>
        <dbReference type="EMBL" id="WOK98401.1"/>
    </source>
</evidence>
<dbReference type="InterPro" id="IPR037485">
    <property type="entry name" value="PEX22"/>
</dbReference>
<protein>
    <submittedName>
        <fullName evidence="3">Peroxisome biogenesis protein 22</fullName>
    </submittedName>
</protein>
<reference evidence="3 4" key="1">
    <citation type="submission" date="2023-10" db="EMBL/GenBank/DDBJ databases">
        <title>Chromosome-scale genome assembly provides insights into flower coloration mechanisms of Canna indica.</title>
        <authorList>
            <person name="Li C."/>
        </authorList>
    </citation>
    <scope>NUCLEOTIDE SEQUENCE [LARGE SCALE GENOMIC DNA]</scope>
    <source>
        <tissue evidence="3">Flower</tissue>
    </source>
</reference>
<dbReference type="PANTHER" id="PTHR34126">
    <property type="entry name" value="PEROXISOME BIOGENESIS PROTEIN 22"/>
    <property type="match status" value="1"/>
</dbReference>
<dbReference type="EMBL" id="CP136891">
    <property type="protein sequence ID" value="WOK98401.1"/>
    <property type="molecule type" value="Genomic_DNA"/>
</dbReference>
<name>A0AAQ3JY75_9LILI</name>
<dbReference type="GO" id="GO:0007031">
    <property type="term" value="P:peroxisome organization"/>
    <property type="evidence" value="ECO:0007669"/>
    <property type="project" value="InterPro"/>
</dbReference>
<evidence type="ECO:0000256" key="1">
    <source>
        <dbReference type="SAM" id="MobiDB-lite"/>
    </source>
</evidence>
<dbReference type="PANTHER" id="PTHR34126:SF1">
    <property type="entry name" value="PEROXISOME BIOGENESIS PROTEIN 22"/>
    <property type="match status" value="1"/>
</dbReference>
<feature type="transmembrane region" description="Helical" evidence="2">
    <location>
        <begin position="63"/>
        <end position="82"/>
    </location>
</feature>
<organism evidence="3 4">
    <name type="scientific">Canna indica</name>
    <name type="common">Indian-shot</name>
    <dbReference type="NCBI Taxonomy" id="4628"/>
    <lineage>
        <taxon>Eukaryota</taxon>
        <taxon>Viridiplantae</taxon>
        <taxon>Streptophyta</taxon>
        <taxon>Embryophyta</taxon>
        <taxon>Tracheophyta</taxon>
        <taxon>Spermatophyta</taxon>
        <taxon>Magnoliopsida</taxon>
        <taxon>Liliopsida</taxon>
        <taxon>Zingiberales</taxon>
        <taxon>Cannaceae</taxon>
        <taxon>Canna</taxon>
    </lineage>
</organism>
<sequence>MCSASPLSLSPSRPFPLPDFGWRSSPAAPMSDHVGALVRRLSLHLNRKIADVLALLLNHKSAGSIWAIAGLAIAVIFAWKLLRPSPGRRGSDRRKRRAVPSASQPAGGDEPSGSLGLVNAGPLEVSAAVEAVASPVELTLGQLVRKRLGGCRKITSQLLGVILEEKTPEELQKHATVRTSVLEILEEISKHCDLYLMETVLDDESEERVLSALENAGVFQTGGLIKDKVLFCSTDTGRTSFVRQLESDWHIDTNLEIISQLSVSSLFYYSYPVQQKMLSCY</sequence>
<accession>A0AAQ3JY75</accession>
<evidence type="ECO:0000313" key="4">
    <source>
        <dbReference type="Proteomes" id="UP001327560"/>
    </source>
</evidence>